<dbReference type="Proteomes" id="UP000011083">
    <property type="component" value="Unassembled WGS sequence"/>
</dbReference>
<dbReference type="VEuPathDB" id="AmoebaDB:ACA1_364200"/>
<reference evidence="1 2" key="1">
    <citation type="journal article" date="2013" name="Genome Biol.">
        <title>Genome of Acanthamoeba castellanii highlights extensive lateral gene transfer and early evolution of tyrosine kinase signaling.</title>
        <authorList>
            <person name="Clarke M."/>
            <person name="Lohan A.J."/>
            <person name="Liu B."/>
            <person name="Lagkouvardos I."/>
            <person name="Roy S."/>
            <person name="Zafar N."/>
            <person name="Bertelli C."/>
            <person name="Schilde C."/>
            <person name="Kianianmomeni A."/>
            <person name="Burglin T.R."/>
            <person name="Frech C."/>
            <person name="Turcotte B."/>
            <person name="Kopec K.O."/>
            <person name="Synnott J.M."/>
            <person name="Choo C."/>
            <person name="Paponov I."/>
            <person name="Finkler A."/>
            <person name="Soon Heng Tan C."/>
            <person name="Hutchins A.P."/>
            <person name="Weinmeier T."/>
            <person name="Rattei T."/>
            <person name="Chu J.S."/>
            <person name="Gimenez G."/>
            <person name="Irimia M."/>
            <person name="Rigden D.J."/>
            <person name="Fitzpatrick D.A."/>
            <person name="Lorenzo-Morales J."/>
            <person name="Bateman A."/>
            <person name="Chiu C.H."/>
            <person name="Tang P."/>
            <person name="Hegemann P."/>
            <person name="Fromm H."/>
            <person name="Raoult D."/>
            <person name="Greub G."/>
            <person name="Miranda-Saavedra D."/>
            <person name="Chen N."/>
            <person name="Nash P."/>
            <person name="Ginger M.L."/>
            <person name="Horn M."/>
            <person name="Schaap P."/>
            <person name="Caler L."/>
            <person name="Loftus B."/>
        </authorList>
    </citation>
    <scope>NUCLEOTIDE SEQUENCE [LARGE SCALE GENOMIC DNA]</scope>
    <source>
        <strain evidence="1 2">Neff</strain>
    </source>
</reference>
<gene>
    <name evidence="1" type="ORF">ACA1_364200</name>
</gene>
<dbReference type="AlphaFoldDB" id="L8GM33"/>
<sequence>MTFFTNRELEGHRPLNIFLVNETDHKLEFCDPKCEWGQEGTPMVKHDRYMVEPNQSCVVFAKETSLPLLGTSPMGPKGEFGMRLADLQDEKFTIRYNHPPLGKTTVEVKCPPGFVYFVSNEAHLQHPDASTVIHLLRRPHTAELAKEEKIKGKKLERR</sequence>
<keyword evidence="2" id="KW-1185">Reference proteome</keyword>
<accession>L8GM33</accession>
<organism evidence="1 2">
    <name type="scientific">Acanthamoeba castellanii (strain ATCC 30010 / Neff)</name>
    <dbReference type="NCBI Taxonomy" id="1257118"/>
    <lineage>
        <taxon>Eukaryota</taxon>
        <taxon>Amoebozoa</taxon>
        <taxon>Discosea</taxon>
        <taxon>Longamoebia</taxon>
        <taxon>Centramoebida</taxon>
        <taxon>Acanthamoebidae</taxon>
        <taxon>Acanthamoeba</taxon>
    </lineage>
</organism>
<protein>
    <submittedName>
        <fullName evidence="1">Uncharacterized protein</fullName>
    </submittedName>
</protein>
<dbReference type="GeneID" id="14914604"/>
<name>L8GM33_ACACF</name>
<dbReference type="KEGG" id="acan:ACA1_364200"/>
<dbReference type="RefSeq" id="XP_004335907.1">
    <property type="nucleotide sequence ID" value="XM_004335859.1"/>
</dbReference>
<dbReference type="Gene3D" id="2.60.270.50">
    <property type="match status" value="1"/>
</dbReference>
<evidence type="ECO:0000313" key="1">
    <source>
        <dbReference type="EMBL" id="ELR13894.1"/>
    </source>
</evidence>
<evidence type="ECO:0000313" key="2">
    <source>
        <dbReference type="Proteomes" id="UP000011083"/>
    </source>
</evidence>
<dbReference type="EMBL" id="KB008073">
    <property type="protein sequence ID" value="ELR13894.1"/>
    <property type="molecule type" value="Genomic_DNA"/>
</dbReference>
<proteinExistence type="predicted"/>